<dbReference type="PANTHER" id="PTHR10357">
    <property type="entry name" value="ALPHA-AMYLASE FAMILY MEMBER"/>
    <property type="match status" value="1"/>
</dbReference>
<gene>
    <name evidence="18" type="ORF">K431DRAFT_326728</name>
</gene>
<feature type="active site" description="Proton donor" evidence="12">
    <location>
        <position position="250"/>
    </location>
</feature>
<evidence type="ECO:0000256" key="10">
    <source>
        <dbReference type="ARBA" id="ARBA00023277"/>
    </source>
</evidence>
<keyword evidence="9" id="KW-0325">Glycoprotein</keyword>
<evidence type="ECO:0000256" key="4">
    <source>
        <dbReference type="ARBA" id="ARBA00012595"/>
    </source>
</evidence>
<reference evidence="18" key="1">
    <citation type="journal article" date="2020" name="Stud. Mycol.">
        <title>101 Dothideomycetes genomes: a test case for predicting lifestyles and emergence of pathogens.</title>
        <authorList>
            <person name="Haridas S."/>
            <person name="Albert R."/>
            <person name="Binder M."/>
            <person name="Bloem J."/>
            <person name="Labutti K."/>
            <person name="Salamov A."/>
            <person name="Andreopoulos B."/>
            <person name="Baker S."/>
            <person name="Barry K."/>
            <person name="Bills G."/>
            <person name="Bluhm B."/>
            <person name="Cannon C."/>
            <person name="Castanera R."/>
            <person name="Culley D."/>
            <person name="Daum C."/>
            <person name="Ezra D."/>
            <person name="Gonzalez J."/>
            <person name="Henrissat B."/>
            <person name="Kuo A."/>
            <person name="Liang C."/>
            <person name="Lipzen A."/>
            <person name="Lutzoni F."/>
            <person name="Magnuson J."/>
            <person name="Mondo S."/>
            <person name="Nolan M."/>
            <person name="Ohm R."/>
            <person name="Pangilinan J."/>
            <person name="Park H.-J."/>
            <person name="Ramirez L."/>
            <person name="Alfaro M."/>
            <person name="Sun H."/>
            <person name="Tritt A."/>
            <person name="Yoshinaga Y."/>
            <person name="Zwiers L.-H."/>
            <person name="Turgeon B."/>
            <person name="Goodwin S."/>
            <person name="Spatafora J."/>
            <person name="Crous P."/>
            <person name="Grigoriev I."/>
        </authorList>
    </citation>
    <scope>NUCLEOTIDE SEQUENCE</scope>
    <source>
        <strain evidence="18">CBS 116435</strain>
    </source>
</reference>
<dbReference type="GO" id="GO:0005509">
    <property type="term" value="F:calcium ion binding"/>
    <property type="evidence" value="ECO:0007669"/>
    <property type="project" value="InterPro"/>
</dbReference>
<dbReference type="SUPFAM" id="SSF51445">
    <property type="entry name" value="(Trans)glycosidases"/>
    <property type="match status" value="1"/>
</dbReference>
<dbReference type="Proteomes" id="UP000799441">
    <property type="component" value="Unassembled WGS sequence"/>
</dbReference>
<evidence type="ECO:0000256" key="14">
    <source>
        <dbReference type="PIRSR" id="PIRSR001024-4"/>
    </source>
</evidence>
<evidence type="ECO:0000256" key="8">
    <source>
        <dbReference type="ARBA" id="ARBA00023157"/>
    </source>
</evidence>
<feature type="disulfide bond" evidence="14">
    <location>
        <begin position="51"/>
        <end position="59"/>
    </location>
</feature>
<comment type="similarity">
    <text evidence="3">Belongs to the glycosyl hydrolase 13 family.</text>
</comment>
<name>A0A9P4QAS7_9PEZI</name>
<keyword evidence="19" id="KW-1185">Reference proteome</keyword>
<feature type="binding site" evidence="15">
    <location>
        <position position="317"/>
    </location>
    <ligand>
        <name>substrate</name>
    </ligand>
</feature>
<keyword evidence="6 18" id="KW-0378">Hydrolase</keyword>
<keyword evidence="5" id="KW-0479">Metal-binding</keyword>
<organism evidence="18 19">
    <name type="scientific">Polychaeton citri CBS 116435</name>
    <dbReference type="NCBI Taxonomy" id="1314669"/>
    <lineage>
        <taxon>Eukaryota</taxon>
        <taxon>Fungi</taxon>
        <taxon>Dikarya</taxon>
        <taxon>Ascomycota</taxon>
        <taxon>Pezizomycotina</taxon>
        <taxon>Dothideomycetes</taxon>
        <taxon>Dothideomycetidae</taxon>
        <taxon>Capnodiales</taxon>
        <taxon>Capnodiaceae</taxon>
        <taxon>Polychaeton</taxon>
    </lineage>
</organism>
<dbReference type="InterPro" id="IPR013777">
    <property type="entry name" value="A-amylase-like"/>
</dbReference>
<evidence type="ECO:0000256" key="16">
    <source>
        <dbReference type="SAM" id="SignalP"/>
    </source>
</evidence>
<dbReference type="AlphaFoldDB" id="A0A9P4QAS7"/>
<dbReference type="GO" id="GO:0004556">
    <property type="term" value="F:alpha-amylase activity"/>
    <property type="evidence" value="ECO:0007669"/>
    <property type="project" value="UniProtKB-EC"/>
</dbReference>
<comment type="cofactor">
    <cofactor evidence="2">
        <name>Ca(2+)</name>
        <dbReference type="ChEBI" id="CHEBI:29108"/>
    </cofactor>
</comment>
<dbReference type="PIRSF" id="PIRSF001024">
    <property type="entry name" value="Alph-amyl_fung"/>
    <property type="match status" value="1"/>
</dbReference>
<feature type="binding site" evidence="15">
    <location>
        <position position="143"/>
    </location>
    <ligand>
        <name>substrate</name>
    </ligand>
</feature>
<dbReference type="GO" id="GO:0016052">
    <property type="term" value="P:carbohydrate catabolic process"/>
    <property type="evidence" value="ECO:0007669"/>
    <property type="project" value="InterPro"/>
</dbReference>
<evidence type="ECO:0000256" key="13">
    <source>
        <dbReference type="PIRSR" id="PIRSR001024-2"/>
    </source>
</evidence>
<evidence type="ECO:0000259" key="17">
    <source>
        <dbReference type="SMART" id="SM00642"/>
    </source>
</evidence>
<dbReference type="Pfam" id="PF09260">
    <property type="entry name" value="A_amylase_dom_C"/>
    <property type="match status" value="1"/>
</dbReference>
<feature type="binding site" evidence="15">
    <location>
        <position position="104"/>
    </location>
    <ligand>
        <name>substrate</name>
    </ligand>
</feature>
<evidence type="ECO:0000256" key="7">
    <source>
        <dbReference type="ARBA" id="ARBA00022837"/>
    </source>
</evidence>
<dbReference type="InterPro" id="IPR013780">
    <property type="entry name" value="Glyco_hydro_b"/>
</dbReference>
<evidence type="ECO:0000256" key="9">
    <source>
        <dbReference type="ARBA" id="ARBA00023180"/>
    </source>
</evidence>
<dbReference type="CDD" id="cd11319">
    <property type="entry name" value="AmyAc_euk_AmyA"/>
    <property type="match status" value="1"/>
</dbReference>
<feature type="binding site" evidence="15">
    <location>
        <position position="367"/>
    </location>
    <ligand>
        <name>substrate</name>
    </ligand>
</feature>
<dbReference type="Gene3D" id="2.60.40.1180">
    <property type="entry name" value="Golgi alpha-mannosidase II"/>
    <property type="match status" value="1"/>
</dbReference>
<dbReference type="SMART" id="SM00642">
    <property type="entry name" value="Aamy"/>
    <property type="match status" value="1"/>
</dbReference>
<dbReference type="InterPro" id="IPR017853">
    <property type="entry name" value="GH"/>
</dbReference>
<feature type="disulfide bond" evidence="14">
    <location>
        <begin position="171"/>
        <end position="184"/>
    </location>
</feature>
<feature type="active site" description="Nucleophile" evidence="12">
    <location>
        <position position="226"/>
    </location>
</feature>
<dbReference type="Pfam" id="PF00128">
    <property type="entry name" value="Alpha-amylase"/>
    <property type="match status" value="1"/>
</dbReference>
<feature type="binding site" evidence="15">
    <location>
        <position position="224"/>
    </location>
    <ligand>
        <name>substrate</name>
    </ligand>
</feature>
<dbReference type="OrthoDB" id="204980at2759"/>
<comment type="catalytic activity">
    <reaction evidence="1">
        <text>Endohydrolysis of (1-&gt;4)-alpha-D-glucosidic linkages in polysaccharides containing three or more (1-&gt;4)-alpha-linked D-glucose units.</text>
        <dbReference type="EC" id="3.2.1.1"/>
    </reaction>
</comment>
<evidence type="ECO:0000256" key="2">
    <source>
        <dbReference type="ARBA" id="ARBA00001913"/>
    </source>
</evidence>
<comment type="caution">
    <text evidence="18">The sequence shown here is derived from an EMBL/GenBank/DDBJ whole genome shotgun (WGS) entry which is preliminary data.</text>
</comment>
<keyword evidence="10" id="KW-0119">Carbohydrate metabolism</keyword>
<evidence type="ECO:0000256" key="6">
    <source>
        <dbReference type="ARBA" id="ARBA00022801"/>
    </source>
</evidence>
<dbReference type="EMBL" id="MU003780">
    <property type="protein sequence ID" value="KAF2722750.1"/>
    <property type="molecule type" value="Genomic_DNA"/>
</dbReference>
<dbReference type="Gene3D" id="3.20.20.80">
    <property type="entry name" value="Glycosidases"/>
    <property type="match status" value="1"/>
</dbReference>
<evidence type="ECO:0000313" key="18">
    <source>
        <dbReference type="EMBL" id="KAF2722750.1"/>
    </source>
</evidence>
<dbReference type="PANTHER" id="PTHR10357:SF218">
    <property type="entry name" value="ALPHA-AMYLASE"/>
    <property type="match status" value="1"/>
</dbReference>
<keyword evidence="11" id="KW-0326">Glycosidase</keyword>
<keyword evidence="7" id="KW-0106">Calcium</keyword>
<feature type="domain" description="Glycosyl hydrolase family 13 catalytic" evidence="17">
    <location>
        <begin position="34"/>
        <end position="392"/>
    </location>
</feature>
<accession>A0A9P4QAS7</accession>
<feature type="binding site" evidence="15">
    <location>
        <position position="56"/>
    </location>
    <ligand>
        <name>substrate</name>
    </ligand>
</feature>
<evidence type="ECO:0000256" key="15">
    <source>
        <dbReference type="PIRSR" id="PIRSR001024-5"/>
    </source>
</evidence>
<evidence type="ECO:0000313" key="19">
    <source>
        <dbReference type="Proteomes" id="UP000799441"/>
    </source>
</evidence>
<evidence type="ECO:0000256" key="11">
    <source>
        <dbReference type="ARBA" id="ARBA00023295"/>
    </source>
</evidence>
<proteinExistence type="inferred from homology"/>
<keyword evidence="16" id="KW-0732">Signal</keyword>
<dbReference type="FunFam" id="3.20.20.80:FF:000120">
    <property type="entry name" value="Alpha-amylase A"/>
    <property type="match status" value="1"/>
</dbReference>
<evidence type="ECO:0000256" key="3">
    <source>
        <dbReference type="ARBA" id="ARBA00008061"/>
    </source>
</evidence>
<evidence type="ECO:0000256" key="5">
    <source>
        <dbReference type="ARBA" id="ARBA00022723"/>
    </source>
</evidence>
<evidence type="ECO:0000256" key="1">
    <source>
        <dbReference type="ARBA" id="ARBA00000548"/>
    </source>
</evidence>
<feature type="signal peptide" evidence="16">
    <location>
        <begin position="1"/>
        <end position="21"/>
    </location>
</feature>
<feature type="chain" id="PRO_5040189439" description="alpha-amylase" evidence="16">
    <location>
        <begin position="22"/>
        <end position="497"/>
    </location>
</feature>
<evidence type="ECO:0000256" key="12">
    <source>
        <dbReference type="PIRSR" id="PIRSR001024-1"/>
    </source>
</evidence>
<dbReference type="InterPro" id="IPR015340">
    <property type="entry name" value="A_amylase_C_dom"/>
</dbReference>
<dbReference type="SUPFAM" id="SSF51011">
    <property type="entry name" value="Glycosyl hydrolase domain"/>
    <property type="match status" value="1"/>
</dbReference>
<dbReference type="EC" id="3.2.1.1" evidence="4"/>
<feature type="disulfide bond" evidence="14">
    <location>
        <begin position="458"/>
        <end position="492"/>
    </location>
</feature>
<protein>
    <recommendedName>
        <fullName evidence="4">alpha-amylase</fullName>
        <ecNumber evidence="4">3.2.1.1</ecNumber>
    </recommendedName>
</protein>
<sequence length="497" mass="55191">MFHYHSVLALSALSLWQTSWGATDADWRSRSIYQVMTDRFARTDGSLTARCRTDDQTYCGGTYKGIENNLDYIQGMGFDAVWVSPITRQMQDDTVYGDSYHGYWQTDLYNLNENFGTAEDLKSLSLALHKRQMYLMVDIVVNHVAWNGSVSSVNYTSFNPFNSEKDFHQYCGVDYYNETSVTDCWMGDSIVPLPDIRTEDPAIASTYATWIGDLVAEYSIDGLRLDTVRQVDTSFWSGFHQAANVYMVGEIYDDNATYMCGFQEHVPGVFNYATYFQLIDAFTSSSGNMSALSGTMASTADNCKDLSLLGTFSENHDQPRFASINGDISVAANVLAFTMLTDGIPVIYQGQEQHYDGRGGGNVPFNREAIWYSGYKTNVTLYNLVTILNKVRKAAILDDLLYLTTQTQVLATDNHTISLKKGIMTVVLTNEGSSAASYDKLVPTNYTPNTTLIEMLTCNTTVSDSSGRMNVTMEGGQPRVFLPAAVVEVGVCKGAIN</sequence>
<feature type="site" description="Transition state stabilizer" evidence="13">
    <location>
        <position position="317"/>
    </location>
</feature>
<feature type="disulfide bond" evidence="14">
    <location>
        <begin position="260"/>
        <end position="303"/>
    </location>
</feature>
<dbReference type="InterPro" id="IPR006047">
    <property type="entry name" value="GH13_cat_dom"/>
</dbReference>
<keyword evidence="8 14" id="KW-1015">Disulfide bond</keyword>